<evidence type="ECO:0000313" key="11">
    <source>
        <dbReference type="Proteomes" id="UP001177023"/>
    </source>
</evidence>
<dbReference type="GO" id="GO:0006351">
    <property type="term" value="P:DNA-templated transcription"/>
    <property type="evidence" value="ECO:0007669"/>
    <property type="project" value="InterPro"/>
</dbReference>
<evidence type="ECO:0000256" key="7">
    <source>
        <dbReference type="SAM" id="MobiDB-lite"/>
    </source>
</evidence>
<keyword evidence="3" id="KW-0805">Transcription regulation</keyword>
<dbReference type="GO" id="GO:0005634">
    <property type="term" value="C:nucleus"/>
    <property type="evidence" value="ECO:0007669"/>
    <property type="project" value="UniProtKB-SubCell"/>
</dbReference>
<accession>A0AA36G0I8</accession>
<evidence type="ECO:0000256" key="4">
    <source>
        <dbReference type="ARBA" id="ARBA00023125"/>
    </source>
</evidence>
<dbReference type="AlphaFoldDB" id="A0AA36G0I8"/>
<dbReference type="PROSITE" id="PS50217">
    <property type="entry name" value="BZIP"/>
    <property type="match status" value="1"/>
</dbReference>
<dbReference type="InterPro" id="IPR046347">
    <property type="entry name" value="bZIP_sf"/>
</dbReference>
<dbReference type="InterPro" id="IPR031106">
    <property type="entry name" value="C/EBP"/>
</dbReference>
<dbReference type="PANTHER" id="PTHR23334:SF69">
    <property type="entry name" value="CCAAT_ENHANCER-BINDING PROTEIN GAMMA"/>
    <property type="match status" value="1"/>
</dbReference>
<sequence length="99" mass="11729">MAGRKRNTEEKDEEYRMKRQKNNEAVNRTRQKKREEETNTTKRVDELRKENAELERKVESLQNELKFLKEMFVAYAAGNKRKNSEVEATNLPGPSGSRR</sequence>
<evidence type="ECO:0000256" key="1">
    <source>
        <dbReference type="ARBA" id="ARBA00004123"/>
    </source>
</evidence>
<feature type="non-terminal residue" evidence="10">
    <location>
        <position position="1"/>
    </location>
</feature>
<feature type="domain" description="BZIP" evidence="8">
    <location>
        <begin position="12"/>
        <end position="75"/>
    </location>
</feature>
<protein>
    <recommendedName>
        <fullName evidence="8">BZIP domain-containing protein</fullName>
    </recommendedName>
</protein>
<gene>
    <name evidence="9" type="ORF">MSPICULIGERA_LOCUS9680</name>
    <name evidence="10" type="ORF">MSPICULIGERA_LOCUS9870</name>
</gene>
<dbReference type="InterPro" id="IPR004827">
    <property type="entry name" value="bZIP"/>
</dbReference>
<reference evidence="10" key="1">
    <citation type="submission" date="2023-06" db="EMBL/GenBank/DDBJ databases">
        <authorList>
            <person name="Delattre M."/>
        </authorList>
    </citation>
    <scope>NUCLEOTIDE SEQUENCE</scope>
    <source>
        <strain evidence="10">AF72</strain>
    </source>
</reference>
<dbReference type="EMBL" id="CATQJA010002567">
    <property type="protein sequence ID" value="CAJ0571465.1"/>
    <property type="molecule type" value="Genomic_DNA"/>
</dbReference>
<evidence type="ECO:0000313" key="10">
    <source>
        <dbReference type="EMBL" id="CAJ0571465.1"/>
    </source>
</evidence>
<feature type="compositionally biased region" description="Basic and acidic residues" evidence="7">
    <location>
        <begin position="33"/>
        <end position="48"/>
    </location>
</feature>
<dbReference type="GO" id="GO:0000981">
    <property type="term" value="F:DNA-binding transcription factor activity, RNA polymerase II-specific"/>
    <property type="evidence" value="ECO:0007669"/>
    <property type="project" value="TreeGrafter"/>
</dbReference>
<dbReference type="Pfam" id="PF07716">
    <property type="entry name" value="bZIP_2"/>
    <property type="match status" value="1"/>
</dbReference>
<evidence type="ECO:0000256" key="3">
    <source>
        <dbReference type="ARBA" id="ARBA00023015"/>
    </source>
</evidence>
<keyword evidence="4" id="KW-0238">DNA-binding</keyword>
<dbReference type="GO" id="GO:0000978">
    <property type="term" value="F:RNA polymerase II cis-regulatory region sequence-specific DNA binding"/>
    <property type="evidence" value="ECO:0007669"/>
    <property type="project" value="TreeGrafter"/>
</dbReference>
<organism evidence="10 11">
    <name type="scientific">Mesorhabditis spiculigera</name>
    <dbReference type="NCBI Taxonomy" id="96644"/>
    <lineage>
        <taxon>Eukaryota</taxon>
        <taxon>Metazoa</taxon>
        <taxon>Ecdysozoa</taxon>
        <taxon>Nematoda</taxon>
        <taxon>Chromadorea</taxon>
        <taxon>Rhabditida</taxon>
        <taxon>Rhabditina</taxon>
        <taxon>Rhabditomorpha</taxon>
        <taxon>Rhabditoidea</taxon>
        <taxon>Rhabditidae</taxon>
        <taxon>Mesorhabditinae</taxon>
        <taxon>Mesorhabditis</taxon>
    </lineage>
</organism>
<comment type="similarity">
    <text evidence="2">Belongs to the bZIP family. C/EBP subfamily.</text>
</comment>
<keyword evidence="5" id="KW-0804">Transcription</keyword>
<dbReference type="Gene3D" id="1.20.5.170">
    <property type="match status" value="1"/>
</dbReference>
<dbReference type="SMART" id="SM00338">
    <property type="entry name" value="BRLZ"/>
    <property type="match status" value="1"/>
</dbReference>
<feature type="region of interest" description="Disordered" evidence="7">
    <location>
        <begin position="78"/>
        <end position="99"/>
    </location>
</feature>
<keyword evidence="11" id="KW-1185">Reference proteome</keyword>
<dbReference type="SUPFAM" id="SSF57959">
    <property type="entry name" value="Leucine zipper domain"/>
    <property type="match status" value="1"/>
</dbReference>
<proteinExistence type="inferred from homology"/>
<feature type="compositionally biased region" description="Basic and acidic residues" evidence="7">
    <location>
        <begin position="1"/>
        <end position="17"/>
    </location>
</feature>
<feature type="region of interest" description="Disordered" evidence="7">
    <location>
        <begin position="1"/>
        <end position="48"/>
    </location>
</feature>
<dbReference type="EMBL" id="CATQJA010002552">
    <property type="protein sequence ID" value="CAJ0571268.1"/>
    <property type="molecule type" value="Genomic_DNA"/>
</dbReference>
<dbReference type="Proteomes" id="UP001177023">
    <property type="component" value="Unassembled WGS sequence"/>
</dbReference>
<comment type="caution">
    <text evidence="10">The sequence shown here is derived from an EMBL/GenBank/DDBJ whole genome shotgun (WGS) entry which is preliminary data.</text>
</comment>
<evidence type="ECO:0000256" key="2">
    <source>
        <dbReference type="ARBA" id="ARBA00006951"/>
    </source>
</evidence>
<evidence type="ECO:0000313" key="9">
    <source>
        <dbReference type="EMBL" id="CAJ0571268.1"/>
    </source>
</evidence>
<comment type="subcellular location">
    <subcellularLocation>
        <location evidence="1">Nucleus</location>
    </subcellularLocation>
</comment>
<dbReference type="PANTHER" id="PTHR23334">
    <property type="entry name" value="CCAAT/ENHANCER BINDING PROTEIN"/>
    <property type="match status" value="1"/>
</dbReference>
<evidence type="ECO:0000256" key="6">
    <source>
        <dbReference type="ARBA" id="ARBA00023242"/>
    </source>
</evidence>
<evidence type="ECO:0000259" key="8">
    <source>
        <dbReference type="PROSITE" id="PS50217"/>
    </source>
</evidence>
<evidence type="ECO:0000256" key="5">
    <source>
        <dbReference type="ARBA" id="ARBA00023163"/>
    </source>
</evidence>
<keyword evidence="6" id="KW-0539">Nucleus</keyword>
<name>A0AA36G0I8_9BILA</name>